<evidence type="ECO:0000256" key="1">
    <source>
        <dbReference type="PROSITE-ProRule" id="PRU00175"/>
    </source>
</evidence>
<evidence type="ECO:0000313" key="5">
    <source>
        <dbReference type="Proteomes" id="UP000041254"/>
    </source>
</evidence>
<feature type="domain" description="RING-type" evidence="3">
    <location>
        <begin position="309"/>
        <end position="351"/>
    </location>
</feature>
<keyword evidence="2" id="KW-0175">Coiled coil</keyword>
<keyword evidence="5" id="KW-1185">Reference proteome</keyword>
<gene>
    <name evidence="4" type="ORF">Vbra_8101</name>
</gene>
<evidence type="ECO:0000256" key="2">
    <source>
        <dbReference type="SAM" id="Coils"/>
    </source>
</evidence>
<dbReference type="VEuPathDB" id="CryptoDB:Vbra_8101"/>
<dbReference type="Pfam" id="PF13920">
    <property type="entry name" value="zf-C3HC4_3"/>
    <property type="match status" value="1"/>
</dbReference>
<dbReference type="EMBL" id="CDMY01000304">
    <property type="protein sequence ID" value="CEM00999.1"/>
    <property type="molecule type" value="Genomic_DNA"/>
</dbReference>
<dbReference type="SUPFAM" id="SSF57850">
    <property type="entry name" value="RING/U-box"/>
    <property type="match status" value="1"/>
</dbReference>
<dbReference type="GO" id="GO:0008270">
    <property type="term" value="F:zinc ion binding"/>
    <property type="evidence" value="ECO:0007669"/>
    <property type="project" value="UniProtKB-KW"/>
</dbReference>
<reference evidence="4 5" key="1">
    <citation type="submission" date="2014-11" db="EMBL/GenBank/DDBJ databases">
        <authorList>
            <person name="Zhu J."/>
            <person name="Qi W."/>
            <person name="Song R."/>
        </authorList>
    </citation>
    <scope>NUCLEOTIDE SEQUENCE [LARGE SCALE GENOMIC DNA]</scope>
</reference>
<name>A0A0G4ETL2_VITBC</name>
<dbReference type="InParanoid" id="A0A0G4ETL2"/>
<evidence type="ECO:0000259" key="3">
    <source>
        <dbReference type="PROSITE" id="PS50089"/>
    </source>
</evidence>
<feature type="coiled-coil region" evidence="2">
    <location>
        <begin position="86"/>
        <end position="210"/>
    </location>
</feature>
<keyword evidence="1" id="KW-0479">Metal-binding</keyword>
<dbReference type="Gene3D" id="3.30.40.10">
    <property type="entry name" value="Zinc/RING finger domain, C3HC4 (zinc finger)"/>
    <property type="match status" value="1"/>
</dbReference>
<keyword evidence="1" id="KW-0862">Zinc</keyword>
<keyword evidence="1" id="KW-0863">Zinc-finger</keyword>
<dbReference type="OMA" id="MSERAPF"/>
<proteinExistence type="predicted"/>
<evidence type="ECO:0000313" key="4">
    <source>
        <dbReference type="EMBL" id="CEM00999.1"/>
    </source>
</evidence>
<dbReference type="AlphaFoldDB" id="A0A0G4ETL2"/>
<protein>
    <recommendedName>
        <fullName evidence="3">RING-type domain-containing protein</fullName>
    </recommendedName>
</protein>
<organism evidence="4 5">
    <name type="scientific">Vitrella brassicaformis (strain CCMP3155)</name>
    <dbReference type="NCBI Taxonomy" id="1169540"/>
    <lineage>
        <taxon>Eukaryota</taxon>
        <taxon>Sar</taxon>
        <taxon>Alveolata</taxon>
        <taxon>Colpodellida</taxon>
        <taxon>Vitrellaceae</taxon>
        <taxon>Vitrella</taxon>
    </lineage>
</organism>
<dbReference type="InterPro" id="IPR013083">
    <property type="entry name" value="Znf_RING/FYVE/PHD"/>
</dbReference>
<dbReference type="Proteomes" id="UP000041254">
    <property type="component" value="Unassembled WGS sequence"/>
</dbReference>
<dbReference type="PROSITE" id="PS50089">
    <property type="entry name" value="ZF_RING_2"/>
    <property type="match status" value="1"/>
</dbReference>
<dbReference type="PhylomeDB" id="A0A0G4ETL2"/>
<accession>A0A0G4ETL2</accession>
<sequence length="363" mass="40386">MSERAPFPDAGVLHSLMEKHESKLAARDKVVQSLKDALAAAQGAQEKALKDEVDKVNRKNIANVSKMQEAYKKKVISLEKKCESVAAQKDKEIQRLKAQLQQQDVTQQKDYQELKRQAEALKDDKKRLEQTIKAKSTSIAQKDQEINNLKAAMQKQDAACRQQMKQHEDRLKSELAEEKASIQAACSASQVALKDEIRSLHAEIELLKANDFDTLEASLLWLEGGKASSADELTTFCRSLHDRLVDVTATSTKLQGLIAKANDAAAKRREAELQALLRGHNAEVEALHSKHKAATDEAVEAAKAEAKDCMICMAAPKTTYFTACRHLSVCPSCRDKLLNGPPNRRKCPACRVAVSQWREVYNT</sequence>
<dbReference type="InterPro" id="IPR001841">
    <property type="entry name" value="Znf_RING"/>
</dbReference>